<keyword evidence="2" id="KW-1185">Reference proteome</keyword>
<accession>A0A0B2VTI1</accession>
<proteinExistence type="predicted"/>
<dbReference type="AlphaFoldDB" id="A0A0B2VTI1"/>
<name>A0A0B2VTI1_TOXCA</name>
<dbReference type="Proteomes" id="UP000031036">
    <property type="component" value="Unassembled WGS sequence"/>
</dbReference>
<comment type="caution">
    <text evidence="1">The sequence shown here is derived from an EMBL/GenBank/DDBJ whole genome shotgun (WGS) entry which is preliminary data.</text>
</comment>
<evidence type="ECO:0000313" key="2">
    <source>
        <dbReference type="Proteomes" id="UP000031036"/>
    </source>
</evidence>
<dbReference type="EMBL" id="JPKZ01001028">
    <property type="protein sequence ID" value="KHN84250.1"/>
    <property type="molecule type" value="Genomic_DNA"/>
</dbReference>
<sequence>MPQARSQLVSSCLHVLRLPICLIAAAQHHMPTSGKHLTSTLERAALSAEVVNAARIECPLMQTLFIFMHKKNAKTQYYFTTICVAQHANYHNRQWYTRKPLEHEKRTISTFCLQSVPSVKTAQAVIRHGQIY</sequence>
<reference evidence="1 2" key="1">
    <citation type="submission" date="2014-11" db="EMBL/GenBank/DDBJ databases">
        <title>Genetic blueprint of the zoonotic pathogen Toxocara canis.</title>
        <authorList>
            <person name="Zhu X.-Q."/>
            <person name="Korhonen P.K."/>
            <person name="Cai H."/>
            <person name="Young N.D."/>
            <person name="Nejsum P."/>
            <person name="von Samson-Himmelstjerna G."/>
            <person name="Boag P.R."/>
            <person name="Tan P."/>
            <person name="Li Q."/>
            <person name="Min J."/>
            <person name="Yang Y."/>
            <person name="Wang X."/>
            <person name="Fang X."/>
            <person name="Hall R.S."/>
            <person name="Hofmann A."/>
            <person name="Sternberg P.W."/>
            <person name="Jex A.R."/>
            <person name="Gasser R.B."/>
        </authorList>
    </citation>
    <scope>NUCLEOTIDE SEQUENCE [LARGE SCALE GENOMIC DNA]</scope>
    <source>
        <strain evidence="1">PN_DK_2014</strain>
    </source>
</reference>
<evidence type="ECO:0000313" key="1">
    <source>
        <dbReference type="EMBL" id="KHN84250.1"/>
    </source>
</evidence>
<organism evidence="1 2">
    <name type="scientific">Toxocara canis</name>
    <name type="common">Canine roundworm</name>
    <dbReference type="NCBI Taxonomy" id="6265"/>
    <lineage>
        <taxon>Eukaryota</taxon>
        <taxon>Metazoa</taxon>
        <taxon>Ecdysozoa</taxon>
        <taxon>Nematoda</taxon>
        <taxon>Chromadorea</taxon>
        <taxon>Rhabditida</taxon>
        <taxon>Spirurina</taxon>
        <taxon>Ascaridomorpha</taxon>
        <taxon>Ascaridoidea</taxon>
        <taxon>Toxocaridae</taxon>
        <taxon>Toxocara</taxon>
    </lineage>
</organism>
<protein>
    <submittedName>
        <fullName evidence="1">Uncharacterized protein</fullName>
    </submittedName>
</protein>
<gene>
    <name evidence="1" type="ORF">Tcan_05638</name>
</gene>